<sequence length="170" mass="19472">MGTKELYRLLSLKNDVLKDIDIFDPAKKQSGEWVKVQTLAKAFPNVIANNEYDELNSEFVVYTLWDPPAELSIAMKHDPDTNWHKLSVCEIGGKQCFTVLCKLAKALLILPHSNTEVERIFSNLNLIKTAHRSCLESPMLNVLLHISSRKNMAEFQSTEEMRKRAKNLKK</sequence>
<feature type="domain" description="HAT C-terminal dimerisation" evidence="1">
    <location>
        <begin position="94"/>
        <end position="146"/>
    </location>
</feature>
<dbReference type="EMBL" id="JARBHB010000008">
    <property type="protein sequence ID" value="KAJ8877683.1"/>
    <property type="molecule type" value="Genomic_DNA"/>
</dbReference>
<keyword evidence="3" id="KW-1185">Reference proteome</keyword>
<evidence type="ECO:0000313" key="3">
    <source>
        <dbReference type="Proteomes" id="UP001159363"/>
    </source>
</evidence>
<dbReference type="Pfam" id="PF05699">
    <property type="entry name" value="Dimer_Tnp_hAT"/>
    <property type="match status" value="1"/>
</dbReference>
<protein>
    <recommendedName>
        <fullName evidence="1">HAT C-terminal dimerisation domain-containing protein</fullName>
    </recommendedName>
</protein>
<organism evidence="2 3">
    <name type="scientific">Dryococelus australis</name>
    <dbReference type="NCBI Taxonomy" id="614101"/>
    <lineage>
        <taxon>Eukaryota</taxon>
        <taxon>Metazoa</taxon>
        <taxon>Ecdysozoa</taxon>
        <taxon>Arthropoda</taxon>
        <taxon>Hexapoda</taxon>
        <taxon>Insecta</taxon>
        <taxon>Pterygota</taxon>
        <taxon>Neoptera</taxon>
        <taxon>Polyneoptera</taxon>
        <taxon>Phasmatodea</taxon>
        <taxon>Verophasmatodea</taxon>
        <taxon>Anareolatae</taxon>
        <taxon>Phasmatidae</taxon>
        <taxon>Eurycanthinae</taxon>
        <taxon>Dryococelus</taxon>
    </lineage>
</organism>
<accession>A0ABQ9H067</accession>
<proteinExistence type="predicted"/>
<gene>
    <name evidence="2" type="ORF">PR048_022138</name>
</gene>
<comment type="caution">
    <text evidence="2">The sequence shown here is derived from an EMBL/GenBank/DDBJ whole genome shotgun (WGS) entry which is preliminary data.</text>
</comment>
<evidence type="ECO:0000313" key="2">
    <source>
        <dbReference type="EMBL" id="KAJ8877683.1"/>
    </source>
</evidence>
<name>A0ABQ9H067_9NEOP</name>
<dbReference type="Proteomes" id="UP001159363">
    <property type="component" value="Chromosome 7"/>
</dbReference>
<dbReference type="InterPro" id="IPR008906">
    <property type="entry name" value="HATC_C_dom"/>
</dbReference>
<evidence type="ECO:0000259" key="1">
    <source>
        <dbReference type="Pfam" id="PF05699"/>
    </source>
</evidence>
<reference evidence="2 3" key="1">
    <citation type="submission" date="2023-02" db="EMBL/GenBank/DDBJ databases">
        <title>LHISI_Scaffold_Assembly.</title>
        <authorList>
            <person name="Stuart O.P."/>
            <person name="Cleave R."/>
            <person name="Magrath M.J.L."/>
            <person name="Mikheyev A.S."/>
        </authorList>
    </citation>
    <scope>NUCLEOTIDE SEQUENCE [LARGE SCALE GENOMIC DNA]</scope>
    <source>
        <strain evidence="2">Daus_M_001</strain>
        <tissue evidence="2">Leg muscle</tissue>
    </source>
</reference>